<dbReference type="EMBL" id="FOKI01000009">
    <property type="protein sequence ID" value="SFB03686.1"/>
    <property type="molecule type" value="Genomic_DNA"/>
</dbReference>
<evidence type="ECO:0000313" key="2">
    <source>
        <dbReference type="Proteomes" id="UP000198619"/>
    </source>
</evidence>
<gene>
    <name evidence="1" type="ORF">SAMN04488528_1009121</name>
</gene>
<organism evidence="1 2">
    <name type="scientific">Clostridium frigidicarnis</name>
    <dbReference type="NCBI Taxonomy" id="84698"/>
    <lineage>
        <taxon>Bacteria</taxon>
        <taxon>Bacillati</taxon>
        <taxon>Bacillota</taxon>
        <taxon>Clostridia</taxon>
        <taxon>Eubacteriales</taxon>
        <taxon>Clostridiaceae</taxon>
        <taxon>Clostridium</taxon>
    </lineage>
</organism>
<protein>
    <submittedName>
        <fullName evidence="1">Uncharacterized protein</fullName>
    </submittedName>
</protein>
<dbReference type="RefSeq" id="WP_278336785.1">
    <property type="nucleotide sequence ID" value="NZ_FOKI01000009.1"/>
</dbReference>
<dbReference type="AlphaFoldDB" id="A0A1I0XTB7"/>
<reference evidence="1 2" key="1">
    <citation type="submission" date="2016-10" db="EMBL/GenBank/DDBJ databases">
        <authorList>
            <person name="de Groot N.N."/>
        </authorList>
    </citation>
    <scope>NUCLEOTIDE SEQUENCE [LARGE SCALE GENOMIC DNA]</scope>
    <source>
        <strain evidence="1 2">DSM 12271</strain>
    </source>
</reference>
<keyword evidence="2" id="KW-1185">Reference proteome</keyword>
<evidence type="ECO:0000313" key="1">
    <source>
        <dbReference type="EMBL" id="SFB03686.1"/>
    </source>
</evidence>
<sequence length="42" mass="5086">MYNNKNSRFREDYFFTFNARIKHNITTQETSKVLLTISELLT</sequence>
<accession>A0A1I0XTB7</accession>
<proteinExistence type="predicted"/>
<name>A0A1I0XTB7_9CLOT</name>
<dbReference type="Proteomes" id="UP000198619">
    <property type="component" value="Unassembled WGS sequence"/>
</dbReference>